<dbReference type="AlphaFoldDB" id="A0A8T0U9W4"/>
<gene>
    <name evidence="2" type="ORF">PVAP13_3NG079726</name>
</gene>
<keyword evidence="3" id="KW-1185">Reference proteome</keyword>
<comment type="caution">
    <text evidence="2">The sequence shown here is derived from an EMBL/GenBank/DDBJ whole genome shotgun (WGS) entry which is preliminary data.</text>
</comment>
<protein>
    <submittedName>
        <fullName evidence="2">Uncharacterized protein</fullName>
    </submittedName>
</protein>
<evidence type="ECO:0000256" key="1">
    <source>
        <dbReference type="SAM" id="MobiDB-lite"/>
    </source>
</evidence>
<evidence type="ECO:0000313" key="3">
    <source>
        <dbReference type="Proteomes" id="UP000823388"/>
    </source>
</evidence>
<dbReference type="EMBL" id="CM029042">
    <property type="protein sequence ID" value="KAG2618665.1"/>
    <property type="molecule type" value="Genomic_DNA"/>
</dbReference>
<feature type="region of interest" description="Disordered" evidence="1">
    <location>
        <begin position="79"/>
        <end position="107"/>
    </location>
</feature>
<accession>A0A8T0U9W4</accession>
<evidence type="ECO:0000313" key="2">
    <source>
        <dbReference type="EMBL" id="KAG2618665.1"/>
    </source>
</evidence>
<organism evidence="2 3">
    <name type="scientific">Panicum virgatum</name>
    <name type="common">Blackwell switchgrass</name>
    <dbReference type="NCBI Taxonomy" id="38727"/>
    <lineage>
        <taxon>Eukaryota</taxon>
        <taxon>Viridiplantae</taxon>
        <taxon>Streptophyta</taxon>
        <taxon>Embryophyta</taxon>
        <taxon>Tracheophyta</taxon>
        <taxon>Spermatophyta</taxon>
        <taxon>Magnoliopsida</taxon>
        <taxon>Liliopsida</taxon>
        <taxon>Poales</taxon>
        <taxon>Poaceae</taxon>
        <taxon>PACMAD clade</taxon>
        <taxon>Panicoideae</taxon>
        <taxon>Panicodae</taxon>
        <taxon>Paniceae</taxon>
        <taxon>Panicinae</taxon>
        <taxon>Panicum</taxon>
        <taxon>Panicum sect. Hiantes</taxon>
    </lineage>
</organism>
<reference evidence="2" key="1">
    <citation type="submission" date="2020-05" db="EMBL/GenBank/DDBJ databases">
        <title>WGS assembly of Panicum virgatum.</title>
        <authorList>
            <person name="Lovell J.T."/>
            <person name="Jenkins J."/>
            <person name="Shu S."/>
            <person name="Juenger T.E."/>
            <person name="Schmutz J."/>
        </authorList>
    </citation>
    <scope>NUCLEOTIDE SEQUENCE</scope>
    <source>
        <strain evidence="2">AP13</strain>
    </source>
</reference>
<sequence length="224" mass="25408">MHAATIVTGSSGRRLTCHRTAARQPYLPGRIWASDNDHGHTRYPARYLTPFARFVSERDRLATLLRSPGAVPRALLRSFRSSRRREGGSPARQRGAGASVRRRRRSDAEKARAAAELAAAAERCWRRRARRRRWRARRRRWRAAAGRRSGAGRRAMTAEVAYGGGGTRRRGIGAAEMVRRRGLEAAKMARRRGLGVPEMQLAVEKKGRRFGEVYDRWELAKLDL</sequence>
<name>A0A8T0U9W4_PANVG</name>
<feature type="compositionally biased region" description="Low complexity" evidence="1">
    <location>
        <begin position="88"/>
        <end position="99"/>
    </location>
</feature>
<dbReference type="Proteomes" id="UP000823388">
    <property type="component" value="Chromosome 3N"/>
</dbReference>
<proteinExistence type="predicted"/>